<evidence type="ECO:0000313" key="11">
    <source>
        <dbReference type="Proteomes" id="UP001528673"/>
    </source>
</evidence>
<dbReference type="PANTHER" id="PTHR43442">
    <property type="entry name" value="GLUCONOKINASE-RELATED"/>
    <property type="match status" value="1"/>
</dbReference>
<dbReference type="Pfam" id="PF13671">
    <property type="entry name" value="AAA_33"/>
    <property type="match status" value="1"/>
</dbReference>
<protein>
    <recommendedName>
        <fullName evidence="3 9">Gluconokinase</fullName>
        <ecNumber evidence="3 9">2.7.1.12</ecNumber>
    </recommendedName>
</protein>
<comment type="caution">
    <text evidence="10">The sequence shown here is derived from an EMBL/GenBank/DDBJ whole genome shotgun (WGS) entry which is preliminary data.</text>
</comment>
<keyword evidence="5 9" id="KW-0547">Nucleotide-binding</keyword>
<dbReference type="InterPro" id="IPR027417">
    <property type="entry name" value="P-loop_NTPase"/>
</dbReference>
<reference evidence="10 11" key="1">
    <citation type="submission" date="2023-02" db="EMBL/GenBank/DDBJ databases">
        <title>Bacterial whole genomic sequence of Curvibacter sp. HBC61.</title>
        <authorList>
            <person name="Le V."/>
            <person name="Ko S.-R."/>
            <person name="Ahn C.-Y."/>
            <person name="Oh H.-M."/>
        </authorList>
    </citation>
    <scope>NUCLEOTIDE SEQUENCE [LARGE SCALE GENOMIC DNA]</scope>
    <source>
        <strain evidence="10 11">HBC61</strain>
    </source>
</reference>
<evidence type="ECO:0000256" key="9">
    <source>
        <dbReference type="RuleBase" id="RU363066"/>
    </source>
</evidence>
<evidence type="ECO:0000256" key="2">
    <source>
        <dbReference type="ARBA" id="ARBA00008420"/>
    </source>
</evidence>
<dbReference type="RefSeq" id="WP_273950010.1">
    <property type="nucleotide sequence ID" value="NZ_JAQSIP010000003.1"/>
</dbReference>
<gene>
    <name evidence="10" type="ORF">PSQ40_06875</name>
</gene>
<dbReference type="CDD" id="cd02021">
    <property type="entry name" value="GntK"/>
    <property type="match status" value="1"/>
</dbReference>
<evidence type="ECO:0000313" key="10">
    <source>
        <dbReference type="EMBL" id="MDD0838289.1"/>
    </source>
</evidence>
<evidence type="ECO:0000256" key="8">
    <source>
        <dbReference type="ARBA" id="ARBA00048090"/>
    </source>
</evidence>
<evidence type="ECO:0000256" key="5">
    <source>
        <dbReference type="ARBA" id="ARBA00022741"/>
    </source>
</evidence>
<evidence type="ECO:0000256" key="7">
    <source>
        <dbReference type="ARBA" id="ARBA00022840"/>
    </source>
</evidence>
<keyword evidence="11" id="KW-1185">Reference proteome</keyword>
<keyword evidence="4 9" id="KW-0808">Transferase</keyword>
<comment type="pathway">
    <text evidence="1">Carbohydrate acid metabolism.</text>
</comment>
<dbReference type="SUPFAM" id="SSF52540">
    <property type="entry name" value="P-loop containing nucleoside triphosphate hydrolases"/>
    <property type="match status" value="1"/>
</dbReference>
<name>A0ABT5MW71_9BURK</name>
<proteinExistence type="inferred from homology"/>
<dbReference type="InterPro" id="IPR006001">
    <property type="entry name" value="Therm_gnt_kin"/>
</dbReference>
<sequence>MKPPVVVMGVAGCGKSSLGAALAQAEQMPLIEGDDHHSQASRDKMQQGIALTDADRQGWLQVLGQQLQAHPQGVVLTCSALKKSYRDLLRQARPDLRFVFLEIGRQAAGERVASRASHFFSSSLVDSQFATLESPVGEAGVLRVDALRPLNELCDQASAWLRQGAPDTPNLNPENA</sequence>
<comment type="catalytic activity">
    <reaction evidence="8 9">
        <text>D-gluconate + ATP = 6-phospho-D-gluconate + ADP + H(+)</text>
        <dbReference type="Rhea" id="RHEA:19433"/>
        <dbReference type="ChEBI" id="CHEBI:15378"/>
        <dbReference type="ChEBI" id="CHEBI:18391"/>
        <dbReference type="ChEBI" id="CHEBI:30616"/>
        <dbReference type="ChEBI" id="CHEBI:58759"/>
        <dbReference type="ChEBI" id="CHEBI:456216"/>
        <dbReference type="EC" id="2.7.1.12"/>
    </reaction>
</comment>
<keyword evidence="7 9" id="KW-0067">ATP-binding</keyword>
<dbReference type="PANTHER" id="PTHR43442:SF3">
    <property type="entry name" value="GLUCONOKINASE-RELATED"/>
    <property type="match status" value="1"/>
</dbReference>
<evidence type="ECO:0000256" key="6">
    <source>
        <dbReference type="ARBA" id="ARBA00022777"/>
    </source>
</evidence>
<organism evidence="10 11">
    <name type="scientific">Curvibacter cyanobacteriorum</name>
    <dbReference type="NCBI Taxonomy" id="3026422"/>
    <lineage>
        <taxon>Bacteria</taxon>
        <taxon>Pseudomonadati</taxon>
        <taxon>Pseudomonadota</taxon>
        <taxon>Betaproteobacteria</taxon>
        <taxon>Burkholderiales</taxon>
        <taxon>Comamonadaceae</taxon>
        <taxon>Curvibacter</taxon>
    </lineage>
</organism>
<dbReference type="EC" id="2.7.1.12" evidence="3 9"/>
<evidence type="ECO:0000256" key="3">
    <source>
        <dbReference type="ARBA" id="ARBA00012054"/>
    </source>
</evidence>
<evidence type="ECO:0000256" key="4">
    <source>
        <dbReference type="ARBA" id="ARBA00022679"/>
    </source>
</evidence>
<accession>A0ABT5MW71</accession>
<keyword evidence="6 9" id="KW-0418">Kinase</keyword>
<evidence type="ECO:0000256" key="1">
    <source>
        <dbReference type="ARBA" id="ARBA00004761"/>
    </source>
</evidence>
<dbReference type="Proteomes" id="UP001528673">
    <property type="component" value="Unassembled WGS sequence"/>
</dbReference>
<dbReference type="Gene3D" id="3.40.50.300">
    <property type="entry name" value="P-loop containing nucleotide triphosphate hydrolases"/>
    <property type="match status" value="1"/>
</dbReference>
<comment type="similarity">
    <text evidence="2 9">Belongs to the gluconokinase GntK/GntV family.</text>
</comment>
<dbReference type="NCBIfam" id="TIGR01313">
    <property type="entry name" value="therm_gnt_kin"/>
    <property type="match status" value="1"/>
</dbReference>
<dbReference type="EMBL" id="JAQSIP010000003">
    <property type="protein sequence ID" value="MDD0838289.1"/>
    <property type="molecule type" value="Genomic_DNA"/>
</dbReference>